<dbReference type="AlphaFoldDB" id="A0A1S1LFK9"/>
<name>A0A1S1LFK9_9MYCO</name>
<evidence type="ECO:0000313" key="1">
    <source>
        <dbReference type="EMBL" id="OHU31723.1"/>
    </source>
</evidence>
<gene>
    <name evidence="1" type="ORF">BKG76_00155</name>
</gene>
<dbReference type="EMBL" id="MLIK01000003">
    <property type="protein sequence ID" value="OHU31723.1"/>
    <property type="molecule type" value="Genomic_DNA"/>
</dbReference>
<protein>
    <submittedName>
        <fullName evidence="1">Uncharacterized protein</fullName>
    </submittedName>
</protein>
<dbReference type="Proteomes" id="UP000179616">
    <property type="component" value="Unassembled WGS sequence"/>
</dbReference>
<organism evidence="1 2">
    <name type="scientific">Mycobacteroides franklinii</name>
    <dbReference type="NCBI Taxonomy" id="948102"/>
    <lineage>
        <taxon>Bacteria</taxon>
        <taxon>Bacillati</taxon>
        <taxon>Actinomycetota</taxon>
        <taxon>Actinomycetes</taxon>
        <taxon>Mycobacteriales</taxon>
        <taxon>Mycobacteriaceae</taxon>
        <taxon>Mycobacteroides</taxon>
    </lineage>
</organism>
<dbReference type="STRING" id="948102.BKG76_00155"/>
<comment type="caution">
    <text evidence="1">The sequence shown here is derived from an EMBL/GenBank/DDBJ whole genome shotgun (WGS) entry which is preliminary data.</text>
</comment>
<evidence type="ECO:0000313" key="2">
    <source>
        <dbReference type="Proteomes" id="UP000179616"/>
    </source>
</evidence>
<proteinExistence type="predicted"/>
<sequence>MLVAVAIKWHSHALAEHDRVLQKEPAIALCQDAIGKEVSQLLRYTDLSASDQAAITASARFTDMSGTPELLSADNYGVPGSLGKPRSSVLTNWQIGGRVSLEGKLPFVSGLGEENRLACSVVVFDDGTIYVGSTQVLR</sequence>
<reference evidence="1 2" key="1">
    <citation type="submission" date="2016-10" db="EMBL/GenBank/DDBJ databases">
        <title>Evaluation of Human, Veterinary and Environmental Mycobacterium chelonae Isolates by Core Genome Phylogenomic Analysis, Targeted Gene Comparison, and Anti-microbial Susceptibility Patterns: A Tale of Mistaken Identities.</title>
        <authorList>
            <person name="Fogelson S.B."/>
            <person name="Camus A.C."/>
            <person name="Lorenz W."/>
            <person name="Vasireddy R."/>
            <person name="Vasireddy S."/>
            <person name="Smith T."/>
            <person name="Brown-Elliott B.A."/>
            <person name="Wallace R.J.Jr."/>
            <person name="Hasan N.A."/>
            <person name="Reischl U."/>
            <person name="Sanchez S."/>
        </authorList>
    </citation>
    <scope>NUCLEOTIDE SEQUENCE [LARGE SCALE GENOMIC DNA]</scope>
    <source>
        <strain evidence="1 2">1559</strain>
    </source>
</reference>
<accession>A0A1S1LFK9</accession>